<accession>A0A364VA82</accession>
<evidence type="ECO:0000256" key="1">
    <source>
        <dbReference type="SAM" id="MobiDB-lite"/>
    </source>
</evidence>
<dbReference type="GO" id="GO:0005615">
    <property type="term" value="C:extracellular space"/>
    <property type="evidence" value="ECO:0007669"/>
    <property type="project" value="TreeGrafter"/>
</dbReference>
<reference evidence="2 3" key="1">
    <citation type="journal article" date="2018" name="Syst. Appl. Microbiol.">
        <title>Corynebacterium heidelbergense sp. nov., isolated from the preen glands of Egyptian geese (Alopochen aegyptiacus).</title>
        <authorList>
            <person name="Braun M.S."/>
            <person name="Wang E."/>
            <person name="Zimmermann S."/>
            <person name="Wink M."/>
        </authorList>
    </citation>
    <scope>NUCLEOTIDE SEQUENCE [LARGE SCALE GENOMIC DNA]</scope>
    <source>
        <strain evidence="2 3">DSM 104638</strain>
    </source>
</reference>
<name>A0A364VA82_9CORY</name>
<dbReference type="GO" id="GO:0030198">
    <property type="term" value="P:extracellular matrix organization"/>
    <property type="evidence" value="ECO:0007669"/>
    <property type="project" value="TreeGrafter"/>
</dbReference>
<dbReference type="Pfam" id="PF01391">
    <property type="entry name" value="Collagen"/>
    <property type="match status" value="2"/>
</dbReference>
<organism evidence="2 3">
    <name type="scientific">Corynebacterium heidelbergense</name>
    <dbReference type="NCBI Taxonomy" id="2055947"/>
    <lineage>
        <taxon>Bacteria</taxon>
        <taxon>Bacillati</taxon>
        <taxon>Actinomycetota</taxon>
        <taxon>Actinomycetes</taxon>
        <taxon>Mycobacteriales</taxon>
        <taxon>Corynebacteriaceae</taxon>
        <taxon>Corynebacterium</taxon>
    </lineage>
</organism>
<dbReference type="OrthoDB" id="4428085at2"/>
<feature type="compositionally biased region" description="Polar residues" evidence="1">
    <location>
        <begin position="133"/>
        <end position="146"/>
    </location>
</feature>
<evidence type="ECO:0000313" key="2">
    <source>
        <dbReference type="EMBL" id="RAV33527.1"/>
    </source>
</evidence>
<dbReference type="InterPro" id="IPR050149">
    <property type="entry name" value="Collagen_superfamily"/>
</dbReference>
<dbReference type="PANTHER" id="PTHR24023:SF1095">
    <property type="entry name" value="EGF-LIKE DOMAIN-CONTAINING PROTEIN"/>
    <property type="match status" value="1"/>
</dbReference>
<evidence type="ECO:0008006" key="4">
    <source>
        <dbReference type="Google" id="ProtNLM"/>
    </source>
</evidence>
<dbReference type="GO" id="GO:0030020">
    <property type="term" value="F:extracellular matrix structural constituent conferring tensile strength"/>
    <property type="evidence" value="ECO:0007669"/>
    <property type="project" value="TreeGrafter"/>
</dbReference>
<dbReference type="GO" id="GO:0031012">
    <property type="term" value="C:extracellular matrix"/>
    <property type="evidence" value="ECO:0007669"/>
    <property type="project" value="TreeGrafter"/>
</dbReference>
<dbReference type="AlphaFoldDB" id="A0A364VA82"/>
<dbReference type="RefSeq" id="WP_146743885.1">
    <property type="nucleotide sequence ID" value="NZ_CP063191.1"/>
</dbReference>
<gene>
    <name evidence="2" type="ORF">CWC39_07935</name>
</gene>
<feature type="region of interest" description="Disordered" evidence="1">
    <location>
        <begin position="36"/>
        <end position="212"/>
    </location>
</feature>
<dbReference type="Proteomes" id="UP000251047">
    <property type="component" value="Unassembled WGS sequence"/>
</dbReference>
<dbReference type="PANTHER" id="PTHR24023">
    <property type="entry name" value="COLLAGEN ALPHA"/>
    <property type="match status" value="1"/>
</dbReference>
<evidence type="ECO:0000313" key="3">
    <source>
        <dbReference type="Proteomes" id="UP000251047"/>
    </source>
</evidence>
<dbReference type="EMBL" id="PHQP01000065">
    <property type="protein sequence ID" value="RAV33527.1"/>
    <property type="molecule type" value="Genomic_DNA"/>
</dbReference>
<proteinExistence type="predicted"/>
<sequence length="377" mass="38268">MTGYTPRFRLPYPTDGEPIWQGARQIQALAEAIDRQTWAADGATGPQGPAGPSGPQGPKGDTGATGPQGPKGDTGATGPQGPKGDTGATGPAGKDGTGVTIKGSVPSAANLPTGPQTPGTAYIATDTGHMHVSNGTTWNDVGNIQGPQGPKGDTGATGPQGPKGDTGATGPRGPKGDPGVQGPKGDTGATGPQGPKGDAGNTGPVGPTGPAVDLGPLRAELFGGATRTRAPYAEIALGSNLWVPRWSDQVCNNQWTALVDTDGAFTRSGTPGQTYYRAPVAGRYLILYQLMHQGDNARAGGAMKVLLNGTDVTRNSIASRTATPSLEGPTMQLSTDVKLAAGDLIRWAYWYAEDTTIIPAGFGNARSKISIRYMGSS</sequence>
<comment type="caution">
    <text evidence="2">The sequence shown here is derived from an EMBL/GenBank/DDBJ whole genome shotgun (WGS) entry which is preliminary data.</text>
</comment>
<protein>
    <recommendedName>
        <fullName evidence="4">Collagen-like protein</fullName>
    </recommendedName>
</protein>
<dbReference type="InterPro" id="IPR008160">
    <property type="entry name" value="Collagen"/>
</dbReference>